<gene>
    <name evidence="12" type="ORF">FGIG_08261</name>
</gene>
<evidence type="ECO:0000256" key="3">
    <source>
        <dbReference type="ARBA" id="ARBA00022729"/>
    </source>
</evidence>
<dbReference type="Proteomes" id="UP000316759">
    <property type="component" value="Unassembled WGS sequence"/>
</dbReference>
<dbReference type="EMBL" id="SUNJ01009659">
    <property type="protein sequence ID" value="TPP60267.1"/>
    <property type="molecule type" value="Genomic_DNA"/>
</dbReference>
<evidence type="ECO:0000259" key="11">
    <source>
        <dbReference type="PROSITE" id="PS50853"/>
    </source>
</evidence>
<accession>A0A504YQP8</accession>
<comment type="caution">
    <text evidence="12">The sequence shown here is derived from an EMBL/GenBank/DDBJ whole genome shotgun (WGS) entry which is preliminary data.</text>
</comment>
<feature type="region of interest" description="Disordered" evidence="8">
    <location>
        <begin position="1124"/>
        <end position="1159"/>
    </location>
</feature>
<keyword evidence="3" id="KW-0732">Signal</keyword>
<dbReference type="InterPro" id="IPR003961">
    <property type="entry name" value="FN3_dom"/>
</dbReference>
<dbReference type="EC" id="3.1.3.48" evidence="2"/>
<evidence type="ECO:0000256" key="5">
    <source>
        <dbReference type="ARBA" id="ARBA00022912"/>
    </source>
</evidence>
<feature type="region of interest" description="Disordered" evidence="8">
    <location>
        <begin position="984"/>
        <end position="1006"/>
    </location>
</feature>
<evidence type="ECO:0000256" key="8">
    <source>
        <dbReference type="SAM" id="MobiDB-lite"/>
    </source>
</evidence>
<evidence type="ECO:0000256" key="4">
    <source>
        <dbReference type="ARBA" id="ARBA00022801"/>
    </source>
</evidence>
<dbReference type="SUPFAM" id="SSF52799">
    <property type="entry name" value="(Phosphotyrosine protein) phosphatases II"/>
    <property type="match status" value="2"/>
</dbReference>
<dbReference type="InterPro" id="IPR013783">
    <property type="entry name" value="Ig-like_fold"/>
</dbReference>
<dbReference type="CDD" id="cd00063">
    <property type="entry name" value="FN3"/>
    <property type="match status" value="1"/>
</dbReference>
<reference evidence="12 13" key="1">
    <citation type="submission" date="2019-04" db="EMBL/GenBank/DDBJ databases">
        <title>Annotation for the trematode Fasciola gigantica.</title>
        <authorList>
            <person name="Choi Y.-J."/>
        </authorList>
    </citation>
    <scope>NUCLEOTIDE SEQUENCE [LARGE SCALE GENOMIC DNA]</scope>
    <source>
        <strain evidence="12">Uganda_cow_1</strain>
    </source>
</reference>
<feature type="domain" description="Tyrosine-protein phosphatase" evidence="9">
    <location>
        <begin position="688"/>
        <end position="945"/>
    </location>
</feature>
<dbReference type="PROSITE" id="PS50853">
    <property type="entry name" value="FN3"/>
    <property type="match status" value="1"/>
</dbReference>
<dbReference type="InterPro" id="IPR050348">
    <property type="entry name" value="Protein-Tyr_Phosphatase"/>
</dbReference>
<dbReference type="Pfam" id="PF00041">
    <property type="entry name" value="fn3"/>
    <property type="match status" value="1"/>
</dbReference>
<evidence type="ECO:0000256" key="2">
    <source>
        <dbReference type="ARBA" id="ARBA00013064"/>
    </source>
</evidence>
<feature type="domain" description="Tyrosine specific protein phosphatases" evidence="10">
    <location>
        <begin position="846"/>
        <end position="936"/>
    </location>
</feature>
<keyword evidence="5" id="KW-0904">Protein phosphatase</keyword>
<dbReference type="GO" id="GO:0004725">
    <property type="term" value="F:protein tyrosine phosphatase activity"/>
    <property type="evidence" value="ECO:0007669"/>
    <property type="project" value="UniProtKB-EC"/>
</dbReference>
<dbReference type="SMART" id="SM00404">
    <property type="entry name" value="PTPc_motif"/>
    <property type="match status" value="2"/>
</dbReference>
<sequence length="1159" mass="130057">MSDNLYTSFQIVDSLFISSDVSKRFPQVISIDELHPFTQYNLSFAFEYGRFSGPLTQTVVTTKEGVPSPPRIKSGFSTNHSITFHWSESDDPKGIVIGYVVELYRCGASESAEPKESMRLHKQQIGTIQREHTFENLDANACYAVRVAAGTQVGFGVFSRILQVQTDLPSPKPPDLLSVNFLDTNDILLNWTCAGACSSSVGKIDYTVCWTFLPITAEPKCLSTQTINANHQVFCNCGNGQYQTTVMPWSIMQHARSTQAAFTVRSVLRRPSCPNSGSCEKLSPDSNRVVLDLSNAPLYGRLKSLPVPGFKLDSTAIGGIVAISLLILFAVTSVACFASRLGCMFALCRSSLLYRRSLENPTKYRRIVPLRLNKVNYQPIARASLRAYVSSAHSNDDAVFQAEFEDIEQSVPTDWTAHVARLPENVNRNRYSNVLAYDHTRVTLREVGHKSDYINANYVDGYHRRSAYIATQGPTPSTFDDFWLMAWEQGCNVIVMISNFIERGRRKCDKYWPSSGQQTYGNISVRMISETVRAFFTIRVFLIRHVRCKRNPKDRLVYHYQYTDWRDFDVPPSPLPVLKFVEASISHWSLDKGPIIVHCSAGVGRTGTYICIESLIRQLQAEHVVSIRGFLEHIRQQRMKLVQTEQQYAFIHDALREYVLYPCHTIRVPHFRDYLHHLRELDSSGRSNLEKQFDMCIESYGDSADMSRSRTLSTVSRRGTADVLGINSSALHGYHMLSEYIVARHPLAGTETEFWKMVWDENSSIIVCLSGPELPLFWPNKPNEVRTIGWLHVSYAGSTAYRERLTRYEFLLTSDREDYALACTLWRFDGWPSVELETESELSMADTLLELITHVVEEDEDDGEDGDGDDRDDGYHRSTGPIVVVDNAGGNRVGTFCALRILINQLTHENLLDVYFVFKMLCFQRPRMFQSHRDLEFVYSLLEHCLSREPSLMENIHNSHCHGQHSSNSGHAITTGSSGHGTITSILGLGSPTRREPHLHPRRRTKIALHNRFSSKSRGRHINSVGATNCNGSALFGLHSRNLMDGLEEVSLLPPGPDVPAEDCLSRPPSPHTVMVASGSTQETLTPTVNGDVGAVSNSASVQTIEAGRHGSAMDNLTHSWSDVSAGTHGQGLTFPNSKPQDRTSLRHSVHSFPSTVDL</sequence>
<evidence type="ECO:0000313" key="13">
    <source>
        <dbReference type="Proteomes" id="UP000316759"/>
    </source>
</evidence>
<dbReference type="FunFam" id="3.90.190.10:FF:000102">
    <property type="entry name" value="Receptor-type tyrosine-protein phosphatase"/>
    <property type="match status" value="1"/>
</dbReference>
<keyword evidence="4" id="KW-0378">Hydrolase</keyword>
<dbReference type="SMART" id="SM00194">
    <property type="entry name" value="PTPc"/>
    <property type="match status" value="2"/>
</dbReference>
<feature type="domain" description="Fibronectin type-III" evidence="11">
    <location>
        <begin position="66"/>
        <end position="169"/>
    </location>
</feature>
<evidence type="ECO:0000256" key="1">
    <source>
        <dbReference type="ARBA" id="ARBA00004167"/>
    </source>
</evidence>
<keyword evidence="6" id="KW-0472">Membrane</keyword>
<dbReference type="InterPro" id="IPR036116">
    <property type="entry name" value="FN3_sf"/>
</dbReference>
<name>A0A504YQP8_FASGI</name>
<dbReference type="PRINTS" id="PR00700">
    <property type="entry name" value="PRTYPHPHTASE"/>
</dbReference>
<dbReference type="PANTHER" id="PTHR19134:SF540">
    <property type="entry name" value="TYROSINE-PROTEIN PHOSPHATASE 99A"/>
    <property type="match status" value="1"/>
</dbReference>
<evidence type="ECO:0000259" key="9">
    <source>
        <dbReference type="PROSITE" id="PS50055"/>
    </source>
</evidence>
<evidence type="ECO:0000313" key="12">
    <source>
        <dbReference type="EMBL" id="TPP60267.1"/>
    </source>
</evidence>
<dbReference type="PROSITE" id="PS00383">
    <property type="entry name" value="TYR_PHOSPHATASE_1"/>
    <property type="match status" value="1"/>
</dbReference>
<dbReference type="PANTHER" id="PTHR19134">
    <property type="entry name" value="RECEPTOR-TYPE TYROSINE-PROTEIN PHOSPHATASE"/>
    <property type="match status" value="1"/>
</dbReference>
<dbReference type="SUPFAM" id="SSF49265">
    <property type="entry name" value="Fibronectin type III"/>
    <property type="match status" value="1"/>
</dbReference>
<proteinExistence type="predicted"/>
<dbReference type="InterPro" id="IPR029021">
    <property type="entry name" value="Prot-tyrosine_phosphatase-like"/>
</dbReference>
<organism evidence="12 13">
    <name type="scientific">Fasciola gigantica</name>
    <name type="common">Giant liver fluke</name>
    <dbReference type="NCBI Taxonomy" id="46835"/>
    <lineage>
        <taxon>Eukaryota</taxon>
        <taxon>Metazoa</taxon>
        <taxon>Spiralia</taxon>
        <taxon>Lophotrochozoa</taxon>
        <taxon>Platyhelminthes</taxon>
        <taxon>Trematoda</taxon>
        <taxon>Digenea</taxon>
        <taxon>Plagiorchiida</taxon>
        <taxon>Echinostomata</taxon>
        <taxon>Echinostomatoidea</taxon>
        <taxon>Fasciolidae</taxon>
        <taxon>Fasciola</taxon>
    </lineage>
</organism>
<dbReference type="InterPro" id="IPR016130">
    <property type="entry name" value="Tyr_Pase_AS"/>
</dbReference>
<comment type="catalytic activity">
    <reaction evidence="7">
        <text>O-phospho-L-tyrosyl-[protein] + H2O = L-tyrosyl-[protein] + phosphate</text>
        <dbReference type="Rhea" id="RHEA:10684"/>
        <dbReference type="Rhea" id="RHEA-COMP:10136"/>
        <dbReference type="Rhea" id="RHEA-COMP:20101"/>
        <dbReference type="ChEBI" id="CHEBI:15377"/>
        <dbReference type="ChEBI" id="CHEBI:43474"/>
        <dbReference type="ChEBI" id="CHEBI:46858"/>
        <dbReference type="ChEBI" id="CHEBI:61978"/>
        <dbReference type="EC" id="3.1.3.48"/>
    </reaction>
</comment>
<dbReference type="InterPro" id="IPR000242">
    <property type="entry name" value="PTP_cat"/>
</dbReference>
<keyword evidence="12" id="KW-0675">Receptor</keyword>
<dbReference type="SMART" id="SM00060">
    <property type="entry name" value="FN3"/>
    <property type="match status" value="1"/>
</dbReference>
<evidence type="ECO:0000256" key="7">
    <source>
        <dbReference type="ARBA" id="ARBA00051722"/>
    </source>
</evidence>
<dbReference type="Gene3D" id="3.90.190.10">
    <property type="entry name" value="Protein tyrosine phosphatase superfamily"/>
    <property type="match status" value="2"/>
</dbReference>
<dbReference type="PROSITE" id="PS50055">
    <property type="entry name" value="TYR_PHOSPHATASE_PTP"/>
    <property type="match status" value="2"/>
</dbReference>
<dbReference type="OrthoDB" id="6022401at2759"/>
<feature type="domain" description="Tyrosine specific protein phosphatases" evidence="10">
    <location>
        <begin position="575"/>
        <end position="649"/>
    </location>
</feature>
<dbReference type="Pfam" id="PF00102">
    <property type="entry name" value="Y_phosphatase"/>
    <property type="match status" value="2"/>
</dbReference>
<dbReference type="InterPro" id="IPR003595">
    <property type="entry name" value="Tyr_Pase_cat"/>
</dbReference>
<dbReference type="Gene3D" id="2.60.40.10">
    <property type="entry name" value="Immunoglobulins"/>
    <property type="match status" value="1"/>
</dbReference>
<evidence type="ECO:0000256" key="6">
    <source>
        <dbReference type="ARBA" id="ARBA00023136"/>
    </source>
</evidence>
<keyword evidence="13" id="KW-1185">Reference proteome</keyword>
<comment type="subcellular location">
    <subcellularLocation>
        <location evidence="1">Membrane</location>
        <topology evidence="1">Single-pass membrane protein</topology>
    </subcellularLocation>
</comment>
<dbReference type="AlphaFoldDB" id="A0A504YQP8"/>
<dbReference type="InterPro" id="IPR000387">
    <property type="entry name" value="Tyr_Pase_dom"/>
</dbReference>
<dbReference type="PROSITE" id="PS50056">
    <property type="entry name" value="TYR_PHOSPHATASE_2"/>
    <property type="match status" value="2"/>
</dbReference>
<protein>
    <recommendedName>
        <fullName evidence="2">protein-tyrosine-phosphatase</fullName>
        <ecNumber evidence="2">3.1.3.48</ecNumber>
    </recommendedName>
</protein>
<dbReference type="STRING" id="46835.A0A504YQP8"/>
<dbReference type="GO" id="GO:0016020">
    <property type="term" value="C:membrane"/>
    <property type="evidence" value="ECO:0007669"/>
    <property type="project" value="UniProtKB-SubCell"/>
</dbReference>
<evidence type="ECO:0000259" key="10">
    <source>
        <dbReference type="PROSITE" id="PS50056"/>
    </source>
</evidence>
<feature type="domain" description="Tyrosine-protein phosphatase" evidence="9">
    <location>
        <begin position="400"/>
        <end position="658"/>
    </location>
</feature>